<evidence type="ECO:0000256" key="1">
    <source>
        <dbReference type="PROSITE-ProRule" id="PRU00206"/>
    </source>
</evidence>
<dbReference type="PANTHER" id="PTHR46874">
    <property type="entry name" value="TUMOR NECROSIS FACTOR RECEPTOR SUPERFAMILY MEMBER 6"/>
    <property type="match status" value="1"/>
</dbReference>
<gene>
    <name evidence="5" type="ORF">PBY51_017229</name>
</gene>
<dbReference type="PRINTS" id="PR01680">
    <property type="entry name" value="TNFACTORR6"/>
</dbReference>
<keyword evidence="2" id="KW-0812">Transmembrane</keyword>
<dbReference type="GO" id="GO:0097192">
    <property type="term" value="P:extrinsic apoptotic signaling pathway in absence of ligand"/>
    <property type="evidence" value="ECO:0007669"/>
    <property type="project" value="TreeGrafter"/>
</dbReference>
<dbReference type="GO" id="GO:0006924">
    <property type="term" value="P:activation-induced cell death of T cells"/>
    <property type="evidence" value="ECO:0007669"/>
    <property type="project" value="TreeGrafter"/>
</dbReference>
<feature type="disulfide bond" evidence="1">
    <location>
        <begin position="66"/>
        <end position="81"/>
    </location>
</feature>
<dbReference type="PROSITE" id="PS50050">
    <property type="entry name" value="TNFR_NGFR_2"/>
    <property type="match status" value="1"/>
</dbReference>
<keyword evidence="1" id="KW-1015">Disulfide bond</keyword>
<organism evidence="5 6">
    <name type="scientific">Eleginops maclovinus</name>
    <name type="common">Patagonian blennie</name>
    <name type="synonym">Eleginus maclovinus</name>
    <dbReference type="NCBI Taxonomy" id="56733"/>
    <lineage>
        <taxon>Eukaryota</taxon>
        <taxon>Metazoa</taxon>
        <taxon>Chordata</taxon>
        <taxon>Craniata</taxon>
        <taxon>Vertebrata</taxon>
        <taxon>Euteleostomi</taxon>
        <taxon>Actinopterygii</taxon>
        <taxon>Neopterygii</taxon>
        <taxon>Teleostei</taxon>
        <taxon>Neoteleostei</taxon>
        <taxon>Acanthomorphata</taxon>
        <taxon>Eupercaria</taxon>
        <taxon>Perciformes</taxon>
        <taxon>Notothenioidei</taxon>
        <taxon>Eleginopidae</taxon>
        <taxon>Eleginops</taxon>
    </lineage>
</organism>
<dbReference type="GO" id="GO:0045121">
    <property type="term" value="C:membrane raft"/>
    <property type="evidence" value="ECO:0007669"/>
    <property type="project" value="TreeGrafter"/>
</dbReference>
<dbReference type="InterPro" id="IPR008063">
    <property type="entry name" value="Fas_rcpt"/>
</dbReference>
<dbReference type="GO" id="GO:0006955">
    <property type="term" value="P:immune response"/>
    <property type="evidence" value="ECO:0007669"/>
    <property type="project" value="InterPro"/>
</dbReference>
<dbReference type="AlphaFoldDB" id="A0AAN8AMJ8"/>
<dbReference type="Proteomes" id="UP001346869">
    <property type="component" value="Unassembled WGS sequence"/>
</dbReference>
<reference evidence="5 6" key="1">
    <citation type="journal article" date="2023" name="Genes (Basel)">
        <title>Chromosome-Level Genome Assembly and Circadian Gene Repertoire of the Patagonia Blennie Eleginops maclovinus-The Closest Ancestral Proxy of Antarctic Cryonotothenioids.</title>
        <authorList>
            <person name="Cheng C.C."/>
            <person name="Rivera-Colon A.G."/>
            <person name="Minhas B.F."/>
            <person name="Wilson L."/>
            <person name="Rayamajhi N."/>
            <person name="Vargas-Chacoff L."/>
            <person name="Catchen J.M."/>
        </authorList>
    </citation>
    <scope>NUCLEOTIDE SEQUENCE [LARGE SCALE GENOMIC DNA]</scope>
    <source>
        <strain evidence="5">JMC-PN-2008</strain>
    </source>
</reference>
<dbReference type="GO" id="GO:0097527">
    <property type="term" value="P:necroptotic signaling pathway"/>
    <property type="evidence" value="ECO:0007669"/>
    <property type="project" value="TreeGrafter"/>
</dbReference>
<name>A0AAN8AMJ8_ELEMC</name>
<sequence>MQPLCNLALTFLCALSFLSSVFSLQCNDTQYAWPVDQPTLCCNKCQPGQRMRQRSPVTCENKCGPCATNRYTDTYTVMYDCEVCDKCNKPNMEYSSNCTTTHNAVCRCKAGYRCKDVTCKQCVPTPTTTTKPKPTTVLRYETLTEPWPRQIRDTAWFLVIIALLCAGLAIVVLAKMKPFLRWIKSKHGYFLAKEPAPVPARFDDEGVSTPIQEVLGKCEV</sequence>
<dbReference type="GO" id="GO:0005031">
    <property type="term" value="F:tumor necrosis factor receptor activity"/>
    <property type="evidence" value="ECO:0007669"/>
    <property type="project" value="TreeGrafter"/>
</dbReference>
<evidence type="ECO:0000259" key="4">
    <source>
        <dbReference type="PROSITE" id="PS50050"/>
    </source>
</evidence>
<accession>A0AAN8AMJ8</accession>
<feature type="transmembrane region" description="Helical" evidence="2">
    <location>
        <begin position="155"/>
        <end position="174"/>
    </location>
</feature>
<evidence type="ECO:0000313" key="5">
    <source>
        <dbReference type="EMBL" id="KAK5861779.1"/>
    </source>
</evidence>
<evidence type="ECO:0000256" key="2">
    <source>
        <dbReference type="SAM" id="Phobius"/>
    </source>
</evidence>
<keyword evidence="2" id="KW-0472">Membrane</keyword>
<dbReference type="GO" id="GO:0032872">
    <property type="term" value="P:regulation of stress-activated MAPK cascade"/>
    <property type="evidence" value="ECO:0007669"/>
    <property type="project" value="TreeGrafter"/>
</dbReference>
<dbReference type="GO" id="GO:0009897">
    <property type="term" value="C:external side of plasma membrane"/>
    <property type="evidence" value="ECO:0007669"/>
    <property type="project" value="TreeGrafter"/>
</dbReference>
<dbReference type="SUPFAM" id="SSF57586">
    <property type="entry name" value="TNF receptor-like"/>
    <property type="match status" value="2"/>
</dbReference>
<keyword evidence="6" id="KW-1185">Reference proteome</keyword>
<evidence type="ECO:0000313" key="6">
    <source>
        <dbReference type="Proteomes" id="UP001346869"/>
    </source>
</evidence>
<keyword evidence="2" id="KW-1133">Transmembrane helix</keyword>
<proteinExistence type="predicted"/>
<feature type="signal peptide" evidence="3">
    <location>
        <begin position="1"/>
        <end position="23"/>
    </location>
</feature>
<dbReference type="GO" id="GO:0043066">
    <property type="term" value="P:negative regulation of apoptotic process"/>
    <property type="evidence" value="ECO:0007669"/>
    <property type="project" value="TreeGrafter"/>
</dbReference>
<dbReference type="InterPro" id="IPR001368">
    <property type="entry name" value="TNFR/NGFR_Cys_rich_reg"/>
</dbReference>
<comment type="caution">
    <text evidence="1">Lacks conserved residue(s) required for the propagation of feature annotation.</text>
</comment>
<dbReference type="PANTHER" id="PTHR46874:SF1">
    <property type="entry name" value="TUMOR NECROSIS FACTOR RECEPTOR SUPERFAMILY MEMBER 6"/>
    <property type="match status" value="1"/>
</dbReference>
<reference evidence="5 6" key="2">
    <citation type="journal article" date="2023" name="Mol. Biol. Evol.">
        <title>Genomics of Secondarily Temperate Adaptation in the Only Non-Antarctic Icefish.</title>
        <authorList>
            <person name="Rivera-Colon A.G."/>
            <person name="Rayamajhi N."/>
            <person name="Minhas B.F."/>
            <person name="Madrigal G."/>
            <person name="Bilyk K.T."/>
            <person name="Yoon V."/>
            <person name="Hune M."/>
            <person name="Gregory S."/>
            <person name="Cheng C.H.C."/>
            <person name="Catchen J.M."/>
        </authorList>
    </citation>
    <scope>NUCLEOTIDE SEQUENCE [LARGE SCALE GENOMIC DNA]</scope>
    <source>
        <strain evidence="5">JMC-PN-2008</strain>
    </source>
</reference>
<evidence type="ECO:0000256" key="3">
    <source>
        <dbReference type="SAM" id="SignalP"/>
    </source>
</evidence>
<feature type="repeat" description="TNFR-Cys" evidence="1">
    <location>
        <begin position="65"/>
        <end position="106"/>
    </location>
</feature>
<feature type="chain" id="PRO_5042855528" description="TNFR-Cys domain-containing protein" evidence="3">
    <location>
        <begin position="24"/>
        <end position="220"/>
    </location>
</feature>
<dbReference type="Gene3D" id="2.10.50.10">
    <property type="entry name" value="Tumor Necrosis Factor Receptor, subunit A, domain 2"/>
    <property type="match status" value="2"/>
</dbReference>
<comment type="caution">
    <text evidence="5">The sequence shown here is derived from an EMBL/GenBank/DDBJ whole genome shotgun (WGS) entry which is preliminary data.</text>
</comment>
<dbReference type="GO" id="GO:0097049">
    <property type="term" value="P:motor neuron apoptotic process"/>
    <property type="evidence" value="ECO:0007669"/>
    <property type="project" value="TreeGrafter"/>
</dbReference>
<dbReference type="EMBL" id="JAUZQC010000012">
    <property type="protein sequence ID" value="KAK5861779.1"/>
    <property type="molecule type" value="Genomic_DNA"/>
</dbReference>
<protein>
    <recommendedName>
        <fullName evidence="4">TNFR-Cys domain-containing protein</fullName>
    </recommendedName>
</protein>
<dbReference type="GO" id="GO:0031265">
    <property type="term" value="C:CD95 death-inducing signaling complex"/>
    <property type="evidence" value="ECO:0007669"/>
    <property type="project" value="TreeGrafter"/>
</dbReference>
<feature type="domain" description="TNFR-Cys" evidence="4">
    <location>
        <begin position="65"/>
        <end position="106"/>
    </location>
</feature>
<dbReference type="PROSITE" id="PS00652">
    <property type="entry name" value="TNFR_NGFR_1"/>
    <property type="match status" value="1"/>
</dbReference>
<keyword evidence="3" id="KW-0732">Signal</keyword>